<dbReference type="PANTHER" id="PTHR10683">
    <property type="entry name" value="TRANSALDOLASE"/>
    <property type="match status" value="1"/>
</dbReference>
<evidence type="ECO:0000256" key="1">
    <source>
        <dbReference type="ARBA" id="ARBA00023270"/>
    </source>
</evidence>
<comment type="caution">
    <text evidence="2">The sequence shown here is derived from an EMBL/GenBank/DDBJ whole genome shotgun (WGS) entry which is preliminary data.</text>
</comment>
<keyword evidence="1" id="KW-0704">Schiff base</keyword>
<dbReference type="Gene3D" id="3.20.20.70">
    <property type="entry name" value="Aldolase class I"/>
    <property type="match status" value="1"/>
</dbReference>
<sequence>MTIFVDTANILEAEKWLKQPFVTGVTTNPLLLAQVKPTNRFEHLQKLSMLLNKEQLLMVQAVGETPDELLEDARTIHEMLPEAIVKVPADRNGFTIAPTLNHDKIEITFTAVFSAAQGIIAAFAGGHYIAPYVGRMQDAKIDPWEQIEDMMDAFDAHELDAHVLAASLRTPDDVAKAFALGCQITAKPSVLDECIGVENTEKMVKEFNKARLV</sequence>
<dbReference type="GO" id="GO:0005975">
    <property type="term" value="P:carbohydrate metabolic process"/>
    <property type="evidence" value="ECO:0007669"/>
    <property type="project" value="InterPro"/>
</dbReference>
<protein>
    <recommendedName>
        <fullName evidence="4">Fructose-6-phosphate aldolase</fullName>
    </recommendedName>
</protein>
<dbReference type="SUPFAM" id="SSF51569">
    <property type="entry name" value="Aldolase"/>
    <property type="match status" value="1"/>
</dbReference>
<dbReference type="EMBL" id="VGJJ01000006">
    <property type="protein sequence ID" value="MBM3282012.1"/>
    <property type="molecule type" value="Genomic_DNA"/>
</dbReference>
<dbReference type="PANTHER" id="PTHR10683:SF28">
    <property type="entry name" value="TRANSALDOLASE C"/>
    <property type="match status" value="1"/>
</dbReference>
<dbReference type="AlphaFoldDB" id="A0A8T4C661"/>
<evidence type="ECO:0000313" key="3">
    <source>
        <dbReference type="Proteomes" id="UP000774699"/>
    </source>
</evidence>
<evidence type="ECO:0000313" key="2">
    <source>
        <dbReference type="EMBL" id="MBM3282012.1"/>
    </source>
</evidence>
<evidence type="ECO:0008006" key="4">
    <source>
        <dbReference type="Google" id="ProtNLM"/>
    </source>
</evidence>
<organism evidence="2 3">
    <name type="scientific">Candidatus Iainarchaeum sp</name>
    <dbReference type="NCBI Taxonomy" id="3101447"/>
    <lineage>
        <taxon>Archaea</taxon>
        <taxon>Candidatus Iainarchaeota</taxon>
        <taxon>Candidatus Iainarchaeia</taxon>
        <taxon>Candidatus Iainarchaeales</taxon>
        <taxon>Candidatus Iainarchaeaceae</taxon>
        <taxon>Candidatus Iainarchaeum</taxon>
    </lineage>
</organism>
<dbReference type="Pfam" id="PF00923">
    <property type="entry name" value="TAL_FSA"/>
    <property type="match status" value="1"/>
</dbReference>
<dbReference type="InterPro" id="IPR001585">
    <property type="entry name" value="TAL/FSA"/>
</dbReference>
<gene>
    <name evidence="2" type="ORF">FJY86_01565</name>
</gene>
<reference evidence="2" key="1">
    <citation type="submission" date="2019-03" db="EMBL/GenBank/DDBJ databases">
        <title>Lake Tanganyika Metagenome-Assembled Genomes (MAGs).</title>
        <authorList>
            <person name="Tran P."/>
        </authorList>
    </citation>
    <scope>NUCLEOTIDE SEQUENCE</scope>
    <source>
        <strain evidence="2">M_DeepCast_50m_m2_156</strain>
    </source>
</reference>
<accession>A0A8T4C661</accession>
<name>A0A8T4C661_9ARCH</name>
<dbReference type="Proteomes" id="UP000774699">
    <property type="component" value="Unassembled WGS sequence"/>
</dbReference>
<proteinExistence type="predicted"/>
<dbReference type="InterPro" id="IPR013785">
    <property type="entry name" value="Aldolase_TIM"/>
</dbReference>